<sequence length="150" mass="16566">YKHRCIYTQLYLIGPETSIFVSTEQLTFKNTDESTIHVQDVVFGCGFSTNRNFKFSGIFGLGIGRSSLVSLLNSSFSYCIGSLQDPDYLHNKLILGDGAIIDEAISVDGRMLDINPNIFKMDDSGGGVMIDSGTDIIFVARQIVLSWDHV</sequence>
<proteinExistence type="inferred from homology"/>
<dbReference type="AlphaFoldDB" id="A0A2H5QK67"/>
<dbReference type="GO" id="GO:0008233">
    <property type="term" value="F:peptidase activity"/>
    <property type="evidence" value="ECO:0007669"/>
    <property type="project" value="UniProtKB-KW"/>
</dbReference>
<dbReference type="PANTHER" id="PTHR47967">
    <property type="entry name" value="OS07G0603500 PROTEIN-RELATED"/>
    <property type="match status" value="1"/>
</dbReference>
<comment type="caution">
    <text evidence="5">The sequence shown here is derived from an EMBL/GenBank/DDBJ whole genome shotgun (WGS) entry which is preliminary data.</text>
</comment>
<keyword evidence="6" id="KW-1185">Reference proteome</keyword>
<evidence type="ECO:0000313" key="6">
    <source>
        <dbReference type="Proteomes" id="UP000236630"/>
    </source>
</evidence>
<dbReference type="GO" id="GO:0006508">
    <property type="term" value="P:proteolysis"/>
    <property type="evidence" value="ECO:0007669"/>
    <property type="project" value="UniProtKB-KW"/>
</dbReference>
<evidence type="ECO:0000259" key="4">
    <source>
        <dbReference type="Pfam" id="PF14543"/>
    </source>
</evidence>
<accession>A0A2H5QK67</accession>
<name>A0A2H5QK67_CITUN</name>
<dbReference type="InterPro" id="IPR032861">
    <property type="entry name" value="TAXi_N"/>
</dbReference>
<feature type="domain" description="Xylanase inhibitor N-terminal" evidence="4">
    <location>
        <begin position="3"/>
        <end position="97"/>
    </location>
</feature>
<dbReference type="InterPro" id="IPR021109">
    <property type="entry name" value="Peptidase_aspartic_dom_sf"/>
</dbReference>
<dbReference type="EMBL" id="BDQV01000442">
    <property type="protein sequence ID" value="GAY64983.1"/>
    <property type="molecule type" value="Genomic_DNA"/>
</dbReference>
<evidence type="ECO:0000256" key="1">
    <source>
        <dbReference type="ARBA" id="ARBA00007447"/>
    </source>
</evidence>
<keyword evidence="3" id="KW-0378">Hydrolase</keyword>
<reference evidence="5 6" key="1">
    <citation type="journal article" date="2017" name="Front. Genet.">
        <title>Draft sequencing of the heterozygous diploid genome of Satsuma (Citrus unshiu Marc.) using a hybrid assembly approach.</title>
        <authorList>
            <person name="Shimizu T."/>
            <person name="Tanizawa Y."/>
            <person name="Mochizuki T."/>
            <person name="Nagasaki H."/>
            <person name="Yoshioka T."/>
            <person name="Toyoda A."/>
            <person name="Fujiyama A."/>
            <person name="Kaminuma E."/>
            <person name="Nakamura Y."/>
        </authorList>
    </citation>
    <scope>NUCLEOTIDE SEQUENCE [LARGE SCALE GENOMIC DNA]</scope>
    <source>
        <strain evidence="6">cv. Miyagawa wase</strain>
    </source>
</reference>
<protein>
    <recommendedName>
        <fullName evidence="4">Xylanase inhibitor N-terminal domain-containing protein</fullName>
    </recommendedName>
</protein>
<dbReference type="SUPFAM" id="SSF50630">
    <property type="entry name" value="Acid proteases"/>
    <property type="match status" value="1"/>
</dbReference>
<evidence type="ECO:0000313" key="5">
    <source>
        <dbReference type="EMBL" id="GAY64983.1"/>
    </source>
</evidence>
<evidence type="ECO:0000256" key="2">
    <source>
        <dbReference type="ARBA" id="ARBA00022670"/>
    </source>
</evidence>
<keyword evidence="2" id="KW-0645">Protease</keyword>
<dbReference type="PANTHER" id="PTHR47967:SF14">
    <property type="entry name" value="EUKARYOTIC ASPARTYL PROTEASE FAMILY PROTEIN"/>
    <property type="match status" value="1"/>
</dbReference>
<gene>
    <name evidence="5" type="ORF">CUMW_237750</name>
</gene>
<comment type="similarity">
    <text evidence="1">Belongs to the peptidase A1 family.</text>
</comment>
<dbReference type="Proteomes" id="UP000236630">
    <property type="component" value="Unassembled WGS sequence"/>
</dbReference>
<dbReference type="GO" id="GO:0005576">
    <property type="term" value="C:extracellular region"/>
    <property type="evidence" value="ECO:0007669"/>
    <property type="project" value="TreeGrafter"/>
</dbReference>
<dbReference type="STRING" id="55188.A0A2H5QK67"/>
<feature type="non-terminal residue" evidence="5">
    <location>
        <position position="1"/>
    </location>
</feature>
<evidence type="ECO:0000256" key="3">
    <source>
        <dbReference type="ARBA" id="ARBA00022801"/>
    </source>
</evidence>
<organism evidence="5 6">
    <name type="scientific">Citrus unshiu</name>
    <name type="common">Satsuma mandarin</name>
    <name type="synonym">Citrus nobilis var. unshiu</name>
    <dbReference type="NCBI Taxonomy" id="55188"/>
    <lineage>
        <taxon>Eukaryota</taxon>
        <taxon>Viridiplantae</taxon>
        <taxon>Streptophyta</taxon>
        <taxon>Embryophyta</taxon>
        <taxon>Tracheophyta</taxon>
        <taxon>Spermatophyta</taxon>
        <taxon>Magnoliopsida</taxon>
        <taxon>eudicotyledons</taxon>
        <taxon>Gunneridae</taxon>
        <taxon>Pentapetalae</taxon>
        <taxon>rosids</taxon>
        <taxon>malvids</taxon>
        <taxon>Sapindales</taxon>
        <taxon>Rutaceae</taxon>
        <taxon>Aurantioideae</taxon>
        <taxon>Citrus</taxon>
    </lineage>
</organism>
<dbReference type="InterPro" id="IPR051708">
    <property type="entry name" value="Plant_Aspart_Prot_A1"/>
</dbReference>
<dbReference type="Gene3D" id="2.40.70.10">
    <property type="entry name" value="Acid Proteases"/>
    <property type="match status" value="2"/>
</dbReference>
<dbReference type="Pfam" id="PF14543">
    <property type="entry name" value="TAXi_N"/>
    <property type="match status" value="1"/>
</dbReference>